<reference evidence="6" key="1">
    <citation type="submission" date="2025-08" db="UniProtKB">
        <authorList>
            <consortium name="Ensembl"/>
        </authorList>
    </citation>
    <scope>IDENTIFICATION</scope>
</reference>
<keyword evidence="3 4" id="KW-0732">Signal</keyword>
<dbReference type="PANTHER" id="PTHR20914">
    <property type="entry name" value="LY6/PLAUR DOMAIN-CONTAINING PROTEIN 8"/>
    <property type="match status" value="1"/>
</dbReference>
<dbReference type="Pfam" id="PF00021">
    <property type="entry name" value="UPAR_LY6"/>
    <property type="match status" value="2"/>
</dbReference>
<evidence type="ECO:0000256" key="1">
    <source>
        <dbReference type="ARBA" id="ARBA00004613"/>
    </source>
</evidence>
<dbReference type="AlphaFoldDB" id="A0A7N8X6S4"/>
<dbReference type="InterPro" id="IPR018363">
    <property type="entry name" value="CD59_antigen_CS"/>
</dbReference>
<dbReference type="InterPro" id="IPR050918">
    <property type="entry name" value="CNF-like_PLA2_Inhibitor"/>
</dbReference>
<dbReference type="SMART" id="SM00134">
    <property type="entry name" value="LU"/>
    <property type="match status" value="2"/>
</dbReference>
<dbReference type="SUPFAM" id="SSF57302">
    <property type="entry name" value="Snake toxin-like"/>
    <property type="match status" value="2"/>
</dbReference>
<keyword evidence="7" id="KW-1185">Reference proteome</keyword>
<keyword evidence="2" id="KW-0964">Secreted</keyword>
<name>A0A7N8X6S4_9TELE</name>
<evidence type="ECO:0000313" key="7">
    <source>
        <dbReference type="Proteomes" id="UP000261640"/>
    </source>
</evidence>
<dbReference type="PROSITE" id="PS00983">
    <property type="entry name" value="LY6_UPAR"/>
    <property type="match status" value="1"/>
</dbReference>
<dbReference type="InterPro" id="IPR045860">
    <property type="entry name" value="Snake_toxin-like_sf"/>
</dbReference>
<evidence type="ECO:0000256" key="4">
    <source>
        <dbReference type="SAM" id="SignalP"/>
    </source>
</evidence>
<feature type="signal peptide" evidence="4">
    <location>
        <begin position="1"/>
        <end position="19"/>
    </location>
</feature>
<protein>
    <submittedName>
        <fullName evidence="6">Phospholipase A2 inhibitor and Ly6/PLAUR domain-containing protein-like</fullName>
    </submittedName>
</protein>
<dbReference type="GeneID" id="113139925"/>
<feature type="domain" description="UPAR/Ly6" evidence="5">
    <location>
        <begin position="116"/>
        <end position="209"/>
    </location>
</feature>
<reference evidence="6" key="2">
    <citation type="submission" date="2025-09" db="UniProtKB">
        <authorList>
            <consortium name="Ensembl"/>
        </authorList>
    </citation>
    <scope>IDENTIFICATION</scope>
</reference>
<dbReference type="GO" id="GO:0005576">
    <property type="term" value="C:extracellular region"/>
    <property type="evidence" value="ECO:0007669"/>
    <property type="project" value="UniProtKB-SubCell"/>
</dbReference>
<organism evidence="6 7">
    <name type="scientific">Mastacembelus armatus</name>
    <name type="common">zig-zag eel</name>
    <dbReference type="NCBI Taxonomy" id="205130"/>
    <lineage>
        <taxon>Eukaryota</taxon>
        <taxon>Metazoa</taxon>
        <taxon>Chordata</taxon>
        <taxon>Craniata</taxon>
        <taxon>Vertebrata</taxon>
        <taxon>Euteleostomi</taxon>
        <taxon>Actinopterygii</taxon>
        <taxon>Neopterygii</taxon>
        <taxon>Teleostei</taxon>
        <taxon>Neoteleostei</taxon>
        <taxon>Acanthomorphata</taxon>
        <taxon>Anabantaria</taxon>
        <taxon>Synbranchiformes</taxon>
        <taxon>Mastacembelidae</taxon>
        <taxon>Mastacembelus</taxon>
    </lineage>
</organism>
<proteinExistence type="predicted"/>
<dbReference type="PANTHER" id="PTHR20914:SF9">
    <property type="entry name" value="COILED, ISOFORM A"/>
    <property type="match status" value="1"/>
</dbReference>
<feature type="domain" description="UPAR/Ly6" evidence="5">
    <location>
        <begin position="20"/>
        <end position="115"/>
    </location>
</feature>
<dbReference type="Proteomes" id="UP000261640">
    <property type="component" value="Unplaced"/>
</dbReference>
<evidence type="ECO:0000256" key="2">
    <source>
        <dbReference type="ARBA" id="ARBA00022525"/>
    </source>
</evidence>
<evidence type="ECO:0000256" key="3">
    <source>
        <dbReference type="ARBA" id="ARBA00022729"/>
    </source>
</evidence>
<dbReference type="GeneTree" id="ENSGT00730000114327"/>
<sequence length="217" mass="22406">MKLILSLPLIWTLFSTAGALVCQTCTDTQCSTTAPLTCSTETMCITTSFEATAAGAAVPQTYKACASSSLCPATGFQTLSVSLAGFRAILSAQCCNSDNCNSETLPTPIPQPTNTLQCLTCDATTSQCTSPVQCTGVQDRCFIATMTYGSITAPVLGCASSNLCAAASGLGALPFMQNVGTIISRPVCCGTSLCNSACSVRLVIIHLLLGLLVFTFF</sequence>
<evidence type="ECO:0000313" key="6">
    <source>
        <dbReference type="Ensembl" id="ENSMAMP00000044712.1"/>
    </source>
</evidence>
<dbReference type="OrthoDB" id="8882827at2759"/>
<feature type="chain" id="PRO_5031044268" evidence="4">
    <location>
        <begin position="20"/>
        <end position="217"/>
    </location>
</feature>
<dbReference type="InParanoid" id="A0A7N8X6S4"/>
<dbReference type="Ensembl" id="ENSMAMT00000063583.1">
    <property type="protein sequence ID" value="ENSMAMP00000044712.1"/>
    <property type="gene ID" value="ENSMAMG00000027044.1"/>
</dbReference>
<dbReference type="RefSeq" id="XP_026179341.1">
    <property type="nucleotide sequence ID" value="XM_026323556.2"/>
</dbReference>
<evidence type="ECO:0000259" key="5">
    <source>
        <dbReference type="SMART" id="SM00134"/>
    </source>
</evidence>
<accession>A0A7N8X6S4</accession>
<dbReference type="Gene3D" id="2.10.60.10">
    <property type="entry name" value="CD59"/>
    <property type="match status" value="2"/>
</dbReference>
<comment type="subcellular location">
    <subcellularLocation>
        <location evidence="1">Secreted</location>
    </subcellularLocation>
</comment>
<dbReference type="InterPro" id="IPR016054">
    <property type="entry name" value="LY6_UPA_recep-like"/>
</dbReference>